<feature type="binding site" evidence="9">
    <location>
        <position position="137"/>
    </location>
    <ligand>
        <name>NADPH</name>
        <dbReference type="ChEBI" id="CHEBI:57783"/>
    </ligand>
</feature>
<evidence type="ECO:0000256" key="7">
    <source>
        <dbReference type="ARBA" id="ARBA00023229"/>
    </source>
</evidence>
<dbReference type="Gene3D" id="1.10.1740.10">
    <property type="match status" value="1"/>
</dbReference>
<feature type="binding site" evidence="9">
    <location>
        <position position="221"/>
    </location>
    <ligand>
        <name>1-deoxy-D-xylulose 5-phosphate</name>
        <dbReference type="ChEBI" id="CHEBI:57792"/>
    </ligand>
</feature>
<dbReference type="InterPro" id="IPR036291">
    <property type="entry name" value="NAD(P)-bd_dom_sf"/>
</dbReference>
<evidence type="ECO:0000313" key="14">
    <source>
        <dbReference type="Proteomes" id="UP000265691"/>
    </source>
</evidence>
<evidence type="ECO:0000313" key="13">
    <source>
        <dbReference type="EMBL" id="RIY33424.1"/>
    </source>
</evidence>
<comment type="similarity">
    <text evidence="2 9">Belongs to the DXR family.</text>
</comment>
<comment type="caution">
    <text evidence="13">The sequence shown here is derived from an EMBL/GenBank/DDBJ whole genome shotgun (WGS) entry which is preliminary data.</text>
</comment>
<feature type="binding site" evidence="9">
    <location>
        <position position="164"/>
    </location>
    <ligand>
        <name>Mn(2+)</name>
        <dbReference type="ChEBI" id="CHEBI:29035"/>
    </ligand>
</feature>
<evidence type="ECO:0000256" key="3">
    <source>
        <dbReference type="ARBA" id="ARBA00022723"/>
    </source>
</evidence>
<feature type="binding site" evidence="9">
    <location>
        <position position="162"/>
    </location>
    <ligand>
        <name>Mn(2+)</name>
        <dbReference type="ChEBI" id="CHEBI:29035"/>
    </ligand>
</feature>
<feature type="binding site" evidence="9">
    <location>
        <position position="163"/>
    </location>
    <ligand>
        <name>1-deoxy-D-xylulose 5-phosphate</name>
        <dbReference type="ChEBI" id="CHEBI:57792"/>
    </ligand>
</feature>
<dbReference type="PANTHER" id="PTHR30525:SF0">
    <property type="entry name" value="1-DEOXY-D-XYLULOSE 5-PHOSPHATE REDUCTOISOMERASE, CHLOROPLASTIC"/>
    <property type="match status" value="1"/>
</dbReference>
<feature type="domain" description="DXP reductoisomerase C-terminal" evidence="12">
    <location>
        <begin position="283"/>
        <end position="404"/>
    </location>
</feature>
<keyword evidence="3 9" id="KW-0479">Metal-binding</keyword>
<gene>
    <name evidence="9" type="primary">dxr</name>
    <name evidence="13" type="ORF">CKF54_02970</name>
</gene>
<evidence type="ECO:0000256" key="5">
    <source>
        <dbReference type="ARBA" id="ARBA00023002"/>
    </source>
</evidence>
<evidence type="ECO:0000256" key="9">
    <source>
        <dbReference type="HAMAP-Rule" id="MF_00183"/>
    </source>
</evidence>
<feature type="binding site" evidence="9">
    <location>
        <position position="11"/>
    </location>
    <ligand>
        <name>NADPH</name>
        <dbReference type="ChEBI" id="CHEBI:57783"/>
    </ligand>
</feature>
<feature type="binding site" evidence="9">
    <location>
        <position position="14"/>
    </location>
    <ligand>
        <name>NADPH</name>
        <dbReference type="ChEBI" id="CHEBI:57783"/>
    </ligand>
</feature>
<feature type="binding site" evidence="9">
    <location>
        <position position="243"/>
    </location>
    <ligand>
        <name>Mn(2+)</name>
        <dbReference type="ChEBI" id="CHEBI:29035"/>
    </ligand>
</feature>
<comment type="catalytic activity">
    <reaction evidence="8">
        <text>2-C-methyl-D-erythritol 4-phosphate + NADP(+) = 1-deoxy-D-xylulose 5-phosphate + NADPH + H(+)</text>
        <dbReference type="Rhea" id="RHEA:13717"/>
        <dbReference type="ChEBI" id="CHEBI:15378"/>
        <dbReference type="ChEBI" id="CHEBI:57783"/>
        <dbReference type="ChEBI" id="CHEBI:57792"/>
        <dbReference type="ChEBI" id="CHEBI:58262"/>
        <dbReference type="ChEBI" id="CHEBI:58349"/>
        <dbReference type="EC" id="1.1.1.267"/>
    </reaction>
    <physiologicalReaction direction="right-to-left" evidence="8">
        <dbReference type="Rhea" id="RHEA:13719"/>
    </physiologicalReaction>
</comment>
<dbReference type="Gene3D" id="3.40.50.720">
    <property type="entry name" value="NAD(P)-binding Rossmann-like Domain"/>
    <property type="match status" value="1"/>
</dbReference>
<dbReference type="InterPro" id="IPR036169">
    <property type="entry name" value="DXPR_C_sf"/>
</dbReference>
<feature type="binding site" evidence="9">
    <location>
        <position position="164"/>
    </location>
    <ligand>
        <name>1-deoxy-D-xylulose 5-phosphate</name>
        <dbReference type="ChEBI" id="CHEBI:57792"/>
    </ligand>
</feature>
<dbReference type="GO" id="GO:0030604">
    <property type="term" value="F:1-deoxy-D-xylulose-5-phosphate reductoisomerase activity"/>
    <property type="evidence" value="ECO:0007669"/>
    <property type="project" value="UniProtKB-UniRule"/>
</dbReference>
<dbReference type="GO" id="GO:0070402">
    <property type="term" value="F:NADPH binding"/>
    <property type="evidence" value="ECO:0007669"/>
    <property type="project" value="InterPro"/>
</dbReference>
<keyword evidence="7 9" id="KW-0414">Isoprene biosynthesis</keyword>
<dbReference type="InterPro" id="IPR026877">
    <property type="entry name" value="DXPR_C"/>
</dbReference>
<keyword evidence="13" id="KW-0413">Isomerase</keyword>
<name>A0A3A1YB62_9GAMM</name>
<dbReference type="SUPFAM" id="SSF69055">
    <property type="entry name" value="1-deoxy-D-xylulose-5-phosphate reductoisomerase, C-terminal domain"/>
    <property type="match status" value="1"/>
</dbReference>
<dbReference type="Pfam" id="PF02670">
    <property type="entry name" value="DXP_reductoisom"/>
    <property type="match status" value="1"/>
</dbReference>
<evidence type="ECO:0000256" key="1">
    <source>
        <dbReference type="ARBA" id="ARBA00005094"/>
    </source>
</evidence>
<accession>A0A3A1YB62</accession>
<feature type="domain" description="1-deoxy-D-xylulose 5-phosphate reductoisomerase C-terminal" evidence="11">
    <location>
        <begin position="158"/>
        <end position="251"/>
    </location>
</feature>
<dbReference type="PANTHER" id="PTHR30525">
    <property type="entry name" value="1-DEOXY-D-XYLULOSE 5-PHOSPHATE REDUCTOISOMERASE"/>
    <property type="match status" value="1"/>
</dbReference>
<dbReference type="AlphaFoldDB" id="A0A3A1YB62"/>
<organism evidence="13 14">
    <name type="scientific">Psittacicella hinzii</name>
    <dbReference type="NCBI Taxonomy" id="2028575"/>
    <lineage>
        <taxon>Bacteria</taxon>
        <taxon>Pseudomonadati</taxon>
        <taxon>Pseudomonadota</taxon>
        <taxon>Gammaproteobacteria</taxon>
        <taxon>Pasteurellales</taxon>
        <taxon>Psittacicellaceae</taxon>
        <taxon>Psittacicella</taxon>
    </lineage>
</organism>
<evidence type="ECO:0000259" key="10">
    <source>
        <dbReference type="Pfam" id="PF02670"/>
    </source>
</evidence>
<feature type="binding site" evidence="9">
    <location>
        <position position="136"/>
    </location>
    <ligand>
        <name>1-deoxy-D-xylulose 5-phosphate</name>
        <dbReference type="ChEBI" id="CHEBI:57792"/>
    </ligand>
</feature>
<feature type="binding site" evidence="9">
    <location>
        <position position="234"/>
    </location>
    <ligand>
        <name>1-deoxy-D-xylulose 5-phosphate</name>
        <dbReference type="ChEBI" id="CHEBI:57792"/>
    </ligand>
</feature>
<keyword evidence="9" id="KW-0460">Magnesium</keyword>
<comment type="caution">
    <text evidence="9">Lacks conserved residue(s) required for the propagation of feature annotation.</text>
</comment>
<dbReference type="EMBL" id="NRHC01000033">
    <property type="protein sequence ID" value="RIY33424.1"/>
    <property type="molecule type" value="Genomic_DNA"/>
</dbReference>
<dbReference type="SUPFAM" id="SSF55347">
    <property type="entry name" value="Glyceraldehyde-3-phosphate dehydrogenase-like, C-terminal domain"/>
    <property type="match status" value="1"/>
</dbReference>
<comment type="cofactor">
    <cofactor evidence="9">
        <name>Mg(2+)</name>
        <dbReference type="ChEBI" id="CHEBI:18420"/>
    </cofactor>
    <cofactor evidence="9">
        <name>Mn(2+)</name>
        <dbReference type="ChEBI" id="CHEBI:29035"/>
    </cofactor>
</comment>
<evidence type="ECO:0000259" key="12">
    <source>
        <dbReference type="Pfam" id="PF13288"/>
    </source>
</evidence>
<reference evidence="13 14" key="1">
    <citation type="submission" date="2017-08" db="EMBL/GenBank/DDBJ databases">
        <title>Reclassification of Bisgaard taxon 37 and 44.</title>
        <authorList>
            <person name="Christensen H."/>
        </authorList>
    </citation>
    <scope>NUCLEOTIDE SEQUENCE [LARGE SCALE GENOMIC DNA]</scope>
    <source>
        <strain evidence="13 14">B96_3</strain>
    </source>
</reference>
<proteinExistence type="inferred from homology"/>
<dbReference type="HAMAP" id="MF_00183">
    <property type="entry name" value="DXP_reductoisom"/>
    <property type="match status" value="1"/>
</dbReference>
<dbReference type="InterPro" id="IPR003821">
    <property type="entry name" value="DXP_reductoisomerase"/>
</dbReference>
<keyword evidence="4 9" id="KW-0521">NADP</keyword>
<dbReference type="Proteomes" id="UP000265691">
    <property type="component" value="Unassembled WGS sequence"/>
</dbReference>
<feature type="binding site" evidence="9">
    <location>
        <position position="240"/>
    </location>
    <ligand>
        <name>1-deoxy-D-xylulose 5-phosphate</name>
        <dbReference type="ChEBI" id="CHEBI:57792"/>
    </ligand>
</feature>
<feature type="binding site" evidence="9">
    <location>
        <position position="227"/>
    </location>
    <ligand>
        <name>NADPH</name>
        <dbReference type="ChEBI" id="CHEBI:57783"/>
    </ligand>
</feature>
<dbReference type="NCBIfam" id="TIGR00243">
    <property type="entry name" value="Dxr"/>
    <property type="match status" value="1"/>
</dbReference>
<keyword evidence="5 9" id="KW-0560">Oxidoreductase</keyword>
<dbReference type="GO" id="GO:0016853">
    <property type="term" value="F:isomerase activity"/>
    <property type="evidence" value="ECO:0007669"/>
    <property type="project" value="UniProtKB-KW"/>
</dbReference>
<evidence type="ECO:0000256" key="2">
    <source>
        <dbReference type="ARBA" id="ARBA00006825"/>
    </source>
</evidence>
<dbReference type="GO" id="GO:0030145">
    <property type="term" value="F:manganese ion binding"/>
    <property type="evidence" value="ECO:0007669"/>
    <property type="project" value="TreeGrafter"/>
</dbReference>
<dbReference type="FunFam" id="3.40.50.720:FF:000045">
    <property type="entry name" value="1-deoxy-D-xylulose 5-phosphate reductoisomerase"/>
    <property type="match status" value="1"/>
</dbReference>
<feature type="binding site" evidence="9">
    <location>
        <position position="13"/>
    </location>
    <ligand>
        <name>NADPH</name>
        <dbReference type="ChEBI" id="CHEBI:57783"/>
    </ligand>
</feature>
<dbReference type="InterPro" id="IPR013644">
    <property type="entry name" value="DXP_reductoisomerase_C"/>
</dbReference>
<keyword evidence="14" id="KW-1185">Reference proteome</keyword>
<sequence>MQRNIHILGSTGSIGNSTLKVLSYQLENKINPHNQIKGLYANSSVDKLVEQVKTYKPKYCGLFSIEHIDTLKQKLQEQLTEQEYNDIIVVSGEEEISKVISSEECDLVVGAIVGFAGLKTSLTTLKAGKELLLANKESLVVGGHLIKQALKENKKAKLIPVDSEHNAIFQCLDEKSQQNICFCDLKSAGVNKIMLTASGGPFLHLDLDKFDSISPEMALKHPNWSMGAKITIDSSTLMNKGLEFIEACVLFNCDPDDIQTVIHPQSIVHSGVEYLDKSILVQMGPTDMCVPIAYALNYPERQLSSVDSLDLYKLQGLTFFPVDYDRYPNFALAVESIKLGYTYTCALNAANEVAVEAFLQRRIKYTDIFKYNKLTLEQIKSEGYEKEYFDYSMVEEIDRKAREYCTKFIEYAS</sequence>
<feature type="binding site" evidence="9">
    <location>
        <position position="135"/>
    </location>
    <ligand>
        <name>NADPH</name>
        <dbReference type="ChEBI" id="CHEBI:57783"/>
    </ligand>
</feature>
<dbReference type="Pfam" id="PF08436">
    <property type="entry name" value="DXP_redisom_C"/>
    <property type="match status" value="1"/>
</dbReference>
<evidence type="ECO:0000256" key="6">
    <source>
        <dbReference type="ARBA" id="ARBA00023211"/>
    </source>
</evidence>
<comment type="function">
    <text evidence="9">Catalyzes the NADPH-dependent rearrangement and reduction of 1-deoxy-D-xylulose-5-phosphate (DXP) to 2-C-methyl-D-erythritol 4-phosphate (MEP).</text>
</comment>
<evidence type="ECO:0000256" key="4">
    <source>
        <dbReference type="ARBA" id="ARBA00022857"/>
    </source>
</evidence>
<evidence type="ECO:0000259" key="11">
    <source>
        <dbReference type="Pfam" id="PF08436"/>
    </source>
</evidence>
<feature type="binding site" evidence="9">
    <location>
        <position position="243"/>
    </location>
    <ligand>
        <name>1-deoxy-D-xylulose 5-phosphate</name>
        <dbReference type="ChEBI" id="CHEBI:57792"/>
    </ligand>
</feature>
<dbReference type="GO" id="GO:0051484">
    <property type="term" value="P:isopentenyl diphosphate biosynthetic process, methylerythritol 4-phosphate pathway involved in terpenoid biosynthetic process"/>
    <property type="evidence" value="ECO:0007669"/>
    <property type="project" value="UniProtKB-ARBA"/>
</dbReference>
<evidence type="ECO:0000256" key="8">
    <source>
        <dbReference type="ARBA" id="ARBA00048543"/>
    </source>
</evidence>
<dbReference type="RefSeq" id="WP_119524800.1">
    <property type="nucleotide sequence ID" value="NZ_NRHC01000033.1"/>
</dbReference>
<protein>
    <recommendedName>
        <fullName evidence="9">1-deoxy-D-xylulose 5-phosphate reductoisomerase</fullName>
        <shortName evidence="9">DXP reductoisomerase</shortName>
        <ecNumber evidence="9">1.1.1.267</ecNumber>
    </recommendedName>
    <alternativeName>
        <fullName evidence="9">1-deoxyxylulose-5-phosphate reductoisomerase</fullName>
    </alternativeName>
    <alternativeName>
        <fullName evidence="9">2-C-methyl-D-erythritol 4-phosphate synthase</fullName>
    </alternativeName>
</protein>
<feature type="binding site" evidence="9">
    <location>
        <position position="12"/>
    </location>
    <ligand>
        <name>NADPH</name>
        <dbReference type="ChEBI" id="CHEBI:57783"/>
    </ligand>
</feature>
<comment type="pathway">
    <text evidence="1 9">Isoprenoid biosynthesis; isopentenyl diphosphate biosynthesis via DXP pathway; isopentenyl diphosphate from 1-deoxy-D-xylulose 5-phosphate: step 1/6.</text>
</comment>
<dbReference type="UniPathway" id="UPA00056">
    <property type="reaction ID" value="UER00092"/>
</dbReference>
<dbReference type="EC" id="1.1.1.267" evidence="9"/>
<feature type="binding site" evidence="9">
    <location>
        <position position="239"/>
    </location>
    <ligand>
        <name>1-deoxy-D-xylulose 5-phosphate</name>
        <dbReference type="ChEBI" id="CHEBI:57792"/>
    </ligand>
</feature>
<keyword evidence="6 9" id="KW-0464">Manganese</keyword>
<dbReference type="PIRSF" id="PIRSF006205">
    <property type="entry name" value="Dxp_reductismrs"/>
    <property type="match status" value="1"/>
</dbReference>
<feature type="binding site" evidence="9">
    <location>
        <position position="198"/>
    </location>
    <ligand>
        <name>1-deoxy-D-xylulose 5-phosphate</name>
        <dbReference type="ChEBI" id="CHEBI:57792"/>
    </ligand>
</feature>
<dbReference type="OrthoDB" id="9806546at2"/>
<dbReference type="SUPFAM" id="SSF51735">
    <property type="entry name" value="NAD(P)-binding Rossmann-fold domains"/>
    <property type="match status" value="1"/>
</dbReference>
<dbReference type="Pfam" id="PF13288">
    <property type="entry name" value="DXPR_C"/>
    <property type="match status" value="1"/>
</dbReference>
<feature type="domain" description="1-deoxy-D-xylulose 5-phosphate reductoisomerase N-terminal" evidence="10">
    <location>
        <begin position="5"/>
        <end position="143"/>
    </location>
</feature>
<dbReference type="InterPro" id="IPR013512">
    <property type="entry name" value="DXP_reductoisomerase_N"/>
</dbReference>